<reference evidence="1 2" key="1">
    <citation type="submission" date="2019-02" db="EMBL/GenBank/DDBJ databases">
        <title>Pedobacter sp. RP-1-14 sp. nov., isolated from Arctic soil.</title>
        <authorList>
            <person name="Dahal R.H."/>
        </authorList>
    </citation>
    <scope>NUCLEOTIDE SEQUENCE [LARGE SCALE GENOMIC DNA]</scope>
    <source>
        <strain evidence="1 2">RP-1-14</strain>
    </source>
</reference>
<comment type="caution">
    <text evidence="1">The sequence shown here is derived from an EMBL/GenBank/DDBJ whole genome shotgun (WGS) entry which is preliminary data.</text>
</comment>
<keyword evidence="2" id="KW-1185">Reference proteome</keyword>
<dbReference type="RefSeq" id="WP_131596558.1">
    <property type="nucleotide sequence ID" value="NZ_SJSL01000002.1"/>
</dbReference>
<protein>
    <submittedName>
        <fullName evidence="1">Uncharacterized protein</fullName>
    </submittedName>
</protein>
<proteinExistence type="predicted"/>
<gene>
    <name evidence="1" type="ORF">EZ437_13665</name>
</gene>
<dbReference type="EMBL" id="SJSL01000002">
    <property type="protein sequence ID" value="TCD01758.1"/>
    <property type="molecule type" value="Genomic_DNA"/>
</dbReference>
<dbReference type="OrthoDB" id="973569at2"/>
<evidence type="ECO:0000313" key="2">
    <source>
        <dbReference type="Proteomes" id="UP000293347"/>
    </source>
</evidence>
<evidence type="ECO:0000313" key="1">
    <source>
        <dbReference type="EMBL" id="TCD01758.1"/>
    </source>
</evidence>
<name>A0A4R0NP45_9SPHI</name>
<organism evidence="1 2">
    <name type="scientific">Pedobacter psychroterrae</name>
    <dbReference type="NCBI Taxonomy" id="2530453"/>
    <lineage>
        <taxon>Bacteria</taxon>
        <taxon>Pseudomonadati</taxon>
        <taxon>Bacteroidota</taxon>
        <taxon>Sphingobacteriia</taxon>
        <taxon>Sphingobacteriales</taxon>
        <taxon>Sphingobacteriaceae</taxon>
        <taxon>Pedobacter</taxon>
    </lineage>
</organism>
<dbReference type="Proteomes" id="UP000293347">
    <property type="component" value="Unassembled WGS sequence"/>
</dbReference>
<sequence length="603" mass="63848">MMNNIYSTIKSKVSILRLPLMLGLIILAVNGCKKPTEGINLLVSTASLFKAPVLVHFENANTTSTNKPGDFTVTIGGKDAALVQMGSGGNDFKASHGFLPLALKASASPTSANPIVFNVRAEIPGYAPVTKNITITKDTVYVYNVPMIEYSKPINGTTVLQTETAIASGTVSTAVSLIPATTASLPEKATITIPAGTQVMDANNNVINAAQLKSSIVQYGSGTPAIANIFPGGLAPSNVVDAAGAAIPGGVNFVTAGLLSINMTAGTTPVKKFSKPVDIVQELQPGLINFQNGTAVKAGDVIPLWSLNEETGQWKAEGNASVSLDAVTGKLVAKYAISHLSGWNLDWSWSAFGGYNSVVRPLVINLIPSQTPWAGSYEVQLQTSNGNYLAGLHSYRPEYDFFEEGSLVNNNLSYKSVKGKYGFSIPYVPNISSAKVVVYDNKNYAKVAESPLFNPTTTGPVTLNVTVPAPPEYVNITASFTGKCSTKNIVTPITGWFQLYDSTDFSYIYAYVSNGVIYSGSSNNNSSFNVDGSKVGASLKLAVGHQYAIYTYNNSKFYSTGSFTLTKAGFNIPASSNGFEAKTLYNQSTNTLEITGNILVTCN</sequence>
<dbReference type="AlphaFoldDB" id="A0A4R0NP45"/>
<accession>A0A4R0NP45</accession>